<dbReference type="PANTHER" id="PTHR47356:SF2">
    <property type="entry name" value="FAD-BINDING DOMAIN-CONTAINING PROTEIN-RELATED"/>
    <property type="match status" value="1"/>
</dbReference>
<dbReference type="InterPro" id="IPR036188">
    <property type="entry name" value="FAD/NAD-bd_sf"/>
</dbReference>
<name>A0A370PH68_ASPPH</name>
<keyword evidence="2" id="KW-0285">Flavoprotein</keyword>
<organism evidence="6 7">
    <name type="scientific">Aspergillus phoenicis ATCC 13157</name>
    <dbReference type="NCBI Taxonomy" id="1353007"/>
    <lineage>
        <taxon>Eukaryota</taxon>
        <taxon>Fungi</taxon>
        <taxon>Dikarya</taxon>
        <taxon>Ascomycota</taxon>
        <taxon>Pezizomycotina</taxon>
        <taxon>Eurotiomycetes</taxon>
        <taxon>Eurotiomycetidae</taxon>
        <taxon>Eurotiales</taxon>
        <taxon>Aspergillaceae</taxon>
        <taxon>Aspergillus</taxon>
    </lineage>
</organism>
<dbReference type="AlphaFoldDB" id="A0A370PH68"/>
<evidence type="ECO:0000256" key="4">
    <source>
        <dbReference type="ARBA" id="ARBA00023002"/>
    </source>
</evidence>
<dbReference type="Proteomes" id="UP000254937">
    <property type="component" value="Unassembled WGS sequence"/>
</dbReference>
<dbReference type="InterPro" id="IPR002938">
    <property type="entry name" value="FAD-bd"/>
</dbReference>
<dbReference type="InterPro" id="IPR050562">
    <property type="entry name" value="FAD_mOase_fung"/>
</dbReference>
<accession>A0A370PH68</accession>
<dbReference type="SUPFAM" id="SSF51905">
    <property type="entry name" value="FAD/NAD(P)-binding domain"/>
    <property type="match status" value="1"/>
</dbReference>
<evidence type="ECO:0000256" key="2">
    <source>
        <dbReference type="ARBA" id="ARBA00022630"/>
    </source>
</evidence>
<evidence type="ECO:0000259" key="5">
    <source>
        <dbReference type="Pfam" id="PF01494"/>
    </source>
</evidence>
<dbReference type="Pfam" id="PF01494">
    <property type="entry name" value="FAD_binding_3"/>
    <property type="match status" value="1"/>
</dbReference>
<dbReference type="PANTHER" id="PTHR47356">
    <property type="entry name" value="FAD-DEPENDENT MONOOXYGENASE ASQG-RELATED"/>
    <property type="match status" value="1"/>
</dbReference>
<evidence type="ECO:0000256" key="1">
    <source>
        <dbReference type="ARBA" id="ARBA00007992"/>
    </source>
</evidence>
<keyword evidence="4" id="KW-0560">Oxidoreductase</keyword>
<dbReference type="GO" id="GO:0071949">
    <property type="term" value="F:FAD binding"/>
    <property type="evidence" value="ECO:0007669"/>
    <property type="project" value="InterPro"/>
</dbReference>
<comment type="similarity">
    <text evidence="1">Belongs to the paxM FAD-dependent monooxygenase family.</text>
</comment>
<sequence length="446" mass="48990">MMSNSPFKVIIVGGGPVGLTAAHALAHAGIDFVVLERRDSVVLDQGASLVLGASSLRIMHQLGLLDQLLAIGGELRQIQAYTREGQVFRNTNPFKFMRKNHGIAPVAFHRAHLVQTLYDLLPEKAKAQYLLSKKVSDIESSDTGVRVTCADGTSFEGFMVLGADGVHSKTRQLMRGLALAADPTRSWDAASPFTAEYKCLWCSFPRRTDVGHATETQSKDYSVMYLSGRERGWIFLYERLPQPTSDRVDYSTEDIEAMAARFADFPITDTLKVKDVYAERFTAGMANLEEGILQHWGWGRIVLAGDACHKYTPNAGLGFNNGIKDVVVLCNGLHKALQSAAGKPLDTAALGQIFDEYKKERAGPVRSDAGQSSSTTRLHAWANSLYFLAARYIMSWEVVEGFLINYLGARAMKQSPVLGYAPATEPFVGAVKWDHPIPAIDKELVC</sequence>
<reference evidence="6 7" key="1">
    <citation type="submission" date="2018-07" db="EMBL/GenBank/DDBJ databases">
        <title>Section-level genome sequencing of Aspergillus section Nigri to investigate inter- and intra-species variation.</title>
        <authorList>
            <consortium name="DOE Joint Genome Institute"/>
            <person name="Vesth T.C."/>
            <person name="Nybo J.L."/>
            <person name="Theobald S."/>
            <person name="Frisvad J.C."/>
            <person name="Larsen T.O."/>
            <person name="Nielsen K.F."/>
            <person name="Hoof J.B."/>
            <person name="Brandl J."/>
            <person name="Salamov A."/>
            <person name="Riley R."/>
            <person name="Gladden J.M."/>
            <person name="Phatale P."/>
            <person name="Nielsen M.T."/>
            <person name="Lyhne E.K."/>
            <person name="Kogle M.E."/>
            <person name="Strasser K."/>
            <person name="McDonnell E."/>
            <person name="Barry K."/>
            <person name="Clum A."/>
            <person name="Chen C."/>
            <person name="Nolan M."/>
            <person name="Sandor L."/>
            <person name="Kuo A."/>
            <person name="Lipzen A."/>
            <person name="Hainaut M."/>
            <person name="Drula E."/>
            <person name="Tsang A."/>
            <person name="Magnuson J.K."/>
            <person name="Henrissat B."/>
            <person name="Wiebenga A."/>
            <person name="Simmons B.A."/>
            <person name="Makela M.R."/>
            <person name="De vries R.P."/>
            <person name="Grigoriev I.V."/>
            <person name="Mortensen U.H."/>
            <person name="Baker S.E."/>
            <person name="Andersen M.R."/>
        </authorList>
    </citation>
    <scope>NUCLEOTIDE SEQUENCE [LARGE SCALE GENOMIC DNA]</scope>
    <source>
        <strain evidence="6 7">ATCC 13157</strain>
    </source>
</reference>
<dbReference type="Gene3D" id="3.50.50.60">
    <property type="entry name" value="FAD/NAD(P)-binding domain"/>
    <property type="match status" value="1"/>
</dbReference>
<protein>
    <submittedName>
        <fullName evidence="6">FAD/NAD(P)-binding domain-containing protein</fullName>
    </submittedName>
</protein>
<proteinExistence type="inferred from homology"/>
<evidence type="ECO:0000313" key="6">
    <source>
        <dbReference type="EMBL" id="RDK41539.1"/>
    </source>
</evidence>
<evidence type="ECO:0000313" key="7">
    <source>
        <dbReference type="Proteomes" id="UP000254937"/>
    </source>
</evidence>
<feature type="domain" description="FAD-binding" evidence="5">
    <location>
        <begin position="8"/>
        <end position="347"/>
    </location>
</feature>
<keyword evidence="7" id="KW-1185">Reference proteome</keyword>
<keyword evidence="3" id="KW-0274">FAD</keyword>
<evidence type="ECO:0000256" key="3">
    <source>
        <dbReference type="ARBA" id="ARBA00022827"/>
    </source>
</evidence>
<dbReference type="GO" id="GO:0004497">
    <property type="term" value="F:monooxygenase activity"/>
    <property type="evidence" value="ECO:0007669"/>
    <property type="project" value="InterPro"/>
</dbReference>
<gene>
    <name evidence="6" type="ORF">M752DRAFT_301971</name>
</gene>
<dbReference type="PRINTS" id="PR00420">
    <property type="entry name" value="RNGMNOXGNASE"/>
</dbReference>
<dbReference type="EMBL" id="KZ851855">
    <property type="protein sequence ID" value="RDK41539.1"/>
    <property type="molecule type" value="Genomic_DNA"/>
</dbReference>